<dbReference type="Pfam" id="PF00089">
    <property type="entry name" value="Trypsin"/>
    <property type="match status" value="1"/>
</dbReference>
<dbReference type="Proteomes" id="UP000037982">
    <property type="component" value="Unassembled WGS sequence"/>
</dbReference>
<feature type="active site" description="Charge relay system" evidence="8">
    <location>
        <position position="234"/>
    </location>
</feature>
<evidence type="ECO:0000259" key="12">
    <source>
        <dbReference type="Pfam" id="PF02983"/>
    </source>
</evidence>
<evidence type="ECO:0000256" key="2">
    <source>
        <dbReference type="ARBA" id="ARBA00022670"/>
    </source>
</evidence>
<feature type="domain" description="Peptidase S1" evidence="11">
    <location>
        <begin position="198"/>
        <end position="351"/>
    </location>
</feature>
<dbReference type="InterPro" id="IPR033116">
    <property type="entry name" value="TRYPSIN_SER"/>
</dbReference>
<gene>
    <name evidence="13" type="ORF">ADL29_39065</name>
</gene>
<dbReference type="GO" id="GO:0006508">
    <property type="term" value="P:proteolysis"/>
    <property type="evidence" value="ECO:0007669"/>
    <property type="project" value="UniProtKB-KW"/>
</dbReference>
<evidence type="ECO:0000256" key="3">
    <source>
        <dbReference type="ARBA" id="ARBA00022729"/>
    </source>
</evidence>
<comment type="similarity">
    <text evidence="1">Belongs to the peptidase S1 family.</text>
</comment>
<dbReference type="InterPro" id="IPR018114">
    <property type="entry name" value="TRYPSIN_HIS"/>
</dbReference>
<evidence type="ECO:0000256" key="4">
    <source>
        <dbReference type="ARBA" id="ARBA00022801"/>
    </source>
</evidence>
<dbReference type="InterPro" id="IPR004236">
    <property type="entry name" value="Pept_S1_alpha_lytic"/>
</dbReference>
<dbReference type="InterPro" id="IPR043504">
    <property type="entry name" value="Peptidase_S1_PA_chymotrypsin"/>
</dbReference>
<feature type="active site" description="Charge relay system" evidence="8">
    <location>
        <position position="316"/>
    </location>
</feature>
<evidence type="ECO:0000313" key="13">
    <source>
        <dbReference type="EMBL" id="KPC58445.1"/>
    </source>
</evidence>
<dbReference type="Pfam" id="PF02983">
    <property type="entry name" value="Pro_Al_protease"/>
    <property type="match status" value="1"/>
</dbReference>
<feature type="active site" description="Charge relay system" evidence="8">
    <location>
        <position position="205"/>
    </location>
</feature>
<feature type="chain" id="PRO_5005863307" evidence="10">
    <location>
        <begin position="34"/>
        <end position="360"/>
    </location>
</feature>
<keyword evidence="6" id="KW-0865">Zymogen</keyword>
<dbReference type="PRINTS" id="PR00861">
    <property type="entry name" value="ALYTICPTASE"/>
</dbReference>
<reference evidence="14" key="1">
    <citation type="submission" date="2015-07" db="EMBL/GenBank/DDBJ databases">
        <authorList>
            <person name="Ju K.-S."/>
            <person name="Doroghazi J.R."/>
            <person name="Metcalf W.W."/>
        </authorList>
    </citation>
    <scope>NUCLEOTIDE SEQUENCE [LARGE SCALE GENOMIC DNA]</scope>
    <source>
        <strain evidence="14">NRRL ISP-5002</strain>
    </source>
</reference>
<dbReference type="GO" id="GO:0004252">
    <property type="term" value="F:serine-type endopeptidase activity"/>
    <property type="evidence" value="ECO:0007669"/>
    <property type="project" value="InterPro"/>
</dbReference>
<dbReference type="InterPro" id="IPR035070">
    <property type="entry name" value="Streptogrisin_prodomain"/>
</dbReference>
<evidence type="ECO:0000259" key="11">
    <source>
        <dbReference type="Pfam" id="PF00089"/>
    </source>
</evidence>
<dbReference type="Gene3D" id="3.30.300.50">
    <property type="match status" value="1"/>
</dbReference>
<feature type="signal peptide" evidence="10">
    <location>
        <begin position="1"/>
        <end position="33"/>
    </location>
</feature>
<evidence type="ECO:0000256" key="6">
    <source>
        <dbReference type="ARBA" id="ARBA00023145"/>
    </source>
</evidence>
<keyword evidence="2" id="KW-0645">Protease</keyword>
<keyword evidence="5" id="KW-0720">Serine protease</keyword>
<feature type="domain" description="Peptidase S1A alpha-lytic prodomain" evidence="12">
    <location>
        <begin position="101"/>
        <end position="154"/>
    </location>
</feature>
<dbReference type="EMBL" id="LGKG01000207">
    <property type="protein sequence ID" value="KPC58445.1"/>
    <property type="molecule type" value="Genomic_DNA"/>
</dbReference>
<evidence type="ECO:0000313" key="14">
    <source>
        <dbReference type="Proteomes" id="UP000037982"/>
    </source>
</evidence>
<protein>
    <submittedName>
        <fullName evidence="13">Streptogrisin</fullName>
    </submittedName>
</protein>
<keyword evidence="4" id="KW-0378">Hydrolase</keyword>
<dbReference type="PROSITE" id="PS00135">
    <property type="entry name" value="TRYPSIN_SER"/>
    <property type="match status" value="1"/>
</dbReference>
<proteinExistence type="inferred from homology"/>
<keyword evidence="14" id="KW-1185">Reference proteome</keyword>
<dbReference type="PROSITE" id="PS00134">
    <property type="entry name" value="TRYPSIN_HIS"/>
    <property type="match status" value="1"/>
</dbReference>
<keyword evidence="3 10" id="KW-0732">Signal</keyword>
<evidence type="ECO:0000256" key="1">
    <source>
        <dbReference type="ARBA" id="ARBA00007664"/>
    </source>
</evidence>
<comment type="caution">
    <text evidence="13">The sequence shown here is derived from an EMBL/GenBank/DDBJ whole genome shotgun (WGS) entry which is preliminary data.</text>
</comment>
<feature type="disulfide bond" evidence="9">
    <location>
        <begin position="310"/>
        <end position="337"/>
    </location>
</feature>
<dbReference type="RefSeq" id="WP_053928199.1">
    <property type="nucleotide sequence ID" value="NZ_LGKG01000207.1"/>
</dbReference>
<sequence length="360" mass="36800">MKHTSESTPRHVIAGTGVVALITAALALQSAYAAPAMDPDPQSPSATVAAQRAKELDSSLGEAGAGSYYDAEHHKLVVNVTNEAAAAKVRAAGAEAKIVKNSLASLEAARAILNDKAAIPGTSWAMDPKTNKVVITADRTVKNDDLEQLKTVVSSLGGRAAVTQSAAALRPVNAGGDAIWGSNARCSLGFNVTKGGQPYFLTAGHCTSAVRNWSAVQDGPEIAVTESSSFPGDDFGIAKYTAAGVEHPSVVNLYNGSTQSITEVADPIVGQKVQHSGSTTKVHNGAVTALDVTVNYREGQVGGLIQTTVCAEPGDSGGPLFEGSTALGLTSGARGDCILGGESFYQPVREALEKTGSQVG</sequence>
<dbReference type="PIRSF" id="PIRSF001134">
    <property type="entry name" value="Streptogrisin"/>
    <property type="match status" value="1"/>
</dbReference>
<dbReference type="CDD" id="cd21112">
    <property type="entry name" value="alphaLP-like"/>
    <property type="match status" value="1"/>
</dbReference>
<evidence type="ECO:0000256" key="10">
    <source>
        <dbReference type="SAM" id="SignalP"/>
    </source>
</evidence>
<feature type="disulfide bond" evidence="9">
    <location>
        <begin position="186"/>
        <end position="206"/>
    </location>
</feature>
<dbReference type="SUPFAM" id="SSF50494">
    <property type="entry name" value="Trypsin-like serine proteases"/>
    <property type="match status" value="1"/>
</dbReference>
<evidence type="ECO:0000256" key="9">
    <source>
        <dbReference type="PIRSR" id="PIRSR001134-2"/>
    </source>
</evidence>
<dbReference type="GO" id="GO:0005576">
    <property type="term" value="C:extracellular region"/>
    <property type="evidence" value="ECO:0007669"/>
    <property type="project" value="InterPro"/>
</dbReference>
<dbReference type="AlphaFoldDB" id="A0A0N0XQ13"/>
<name>A0A0N0XQ13_9ACTN</name>
<evidence type="ECO:0000256" key="8">
    <source>
        <dbReference type="PIRSR" id="PIRSR001134-1"/>
    </source>
</evidence>
<dbReference type="Gene3D" id="2.40.10.10">
    <property type="entry name" value="Trypsin-like serine proteases"/>
    <property type="match status" value="2"/>
</dbReference>
<organism evidence="13 14">
    <name type="scientific">Streptomyces chattanoogensis</name>
    <dbReference type="NCBI Taxonomy" id="66876"/>
    <lineage>
        <taxon>Bacteria</taxon>
        <taxon>Bacillati</taxon>
        <taxon>Actinomycetota</taxon>
        <taxon>Actinomycetes</taxon>
        <taxon>Kitasatosporales</taxon>
        <taxon>Streptomycetaceae</taxon>
        <taxon>Streptomyces</taxon>
    </lineage>
</organism>
<keyword evidence="7 9" id="KW-1015">Disulfide bond</keyword>
<accession>A0A0N0XQ13</accession>
<dbReference type="InterPro" id="IPR001316">
    <property type="entry name" value="Pept_S1A_streptogrisin"/>
</dbReference>
<evidence type="ECO:0000256" key="7">
    <source>
        <dbReference type="ARBA" id="ARBA00023157"/>
    </source>
</evidence>
<evidence type="ECO:0000256" key="5">
    <source>
        <dbReference type="ARBA" id="ARBA00022825"/>
    </source>
</evidence>
<dbReference type="PATRIC" id="fig|66876.3.peg.8577"/>
<dbReference type="InterPro" id="IPR001254">
    <property type="entry name" value="Trypsin_dom"/>
</dbReference>
<dbReference type="InterPro" id="IPR009003">
    <property type="entry name" value="Peptidase_S1_PA"/>
</dbReference>